<dbReference type="PROSITE" id="PS51737">
    <property type="entry name" value="RECOMBINASE_DNA_BIND"/>
    <property type="match status" value="1"/>
</dbReference>
<sequence length="548" mass="62952">MYLEISNPMDYHAALYIRLSKEDESEGPSQSVQNQESLLREFVQQHRLTVFDTYVDDGWSGTNFDRPSFQRLIADIEAKKVNMVITKDLSRLGRDYIMTGHYMERYFPEHRVRYISLLDGIDTGVDSTANDITPFRAIMNDMYAKDISKKIKSVKRDKQRKGEFIGGKPVYGYKMHPTEKNKIVIDEKVAPIVRRIFALALDGMSSRNIAVLLNREGIPTPAAYANLPVAKPGPYTGLWSSERISEMLQNETYIGNMVQGRSVKISYKSKKCLKQDPANWVVVEGTHEPLVDAESFHRVRMLLNSRKHTRSRTYDFLLKGLIFCHECGYPLAVINRKNTRGEDVLYFVCRTYQRFTKAGVCTCHSIKEKTVTDAVIARVQEVCRGFLNPEELLPMAREAVEEARKQSSLEAELQALQSRIDSLTASMDRVYADRLSGLLPEEDFQRLFNRLKLDRKLLEERRQEMELQKKSPVTVDDRARELVERFIQTAGESRELLVSLIERVELTEDKEIIIKFRFAQLDEVAQSQQPQGSAPPEAAPFFTGECLH</sequence>
<evidence type="ECO:0000313" key="4">
    <source>
        <dbReference type="EMBL" id="MEQ2442542.1"/>
    </source>
</evidence>
<evidence type="ECO:0000313" key="5">
    <source>
        <dbReference type="Proteomes" id="UP001464378"/>
    </source>
</evidence>
<dbReference type="PROSITE" id="PS51736">
    <property type="entry name" value="RECOMBINASES_3"/>
    <property type="match status" value="1"/>
</dbReference>
<keyword evidence="1" id="KW-0175">Coiled coil</keyword>
<dbReference type="SMART" id="SM00857">
    <property type="entry name" value="Resolvase"/>
    <property type="match status" value="1"/>
</dbReference>
<name>A0ABV1E5H3_9FIRM</name>
<dbReference type="Pfam" id="PF07508">
    <property type="entry name" value="Recombinase"/>
    <property type="match status" value="1"/>
</dbReference>
<comment type="caution">
    <text evidence="4">The sequence shown here is derived from an EMBL/GenBank/DDBJ whole genome shotgun (WGS) entry which is preliminary data.</text>
</comment>
<evidence type="ECO:0000259" key="2">
    <source>
        <dbReference type="PROSITE" id="PS51736"/>
    </source>
</evidence>
<evidence type="ECO:0000256" key="1">
    <source>
        <dbReference type="SAM" id="Coils"/>
    </source>
</evidence>
<dbReference type="InterPro" id="IPR038109">
    <property type="entry name" value="DNA_bind_recomb_sf"/>
</dbReference>
<dbReference type="Pfam" id="PF00239">
    <property type="entry name" value="Resolvase"/>
    <property type="match status" value="1"/>
</dbReference>
<reference evidence="4 5" key="1">
    <citation type="submission" date="2024-03" db="EMBL/GenBank/DDBJ databases">
        <title>Human intestinal bacterial collection.</title>
        <authorList>
            <person name="Pauvert C."/>
            <person name="Hitch T.C.A."/>
            <person name="Clavel T."/>
        </authorList>
    </citation>
    <scope>NUCLEOTIDE SEQUENCE [LARGE SCALE GENOMIC DNA]</scope>
    <source>
        <strain evidence="4 5">CLA-AP-H29</strain>
    </source>
</reference>
<dbReference type="Gene3D" id="3.40.50.1390">
    <property type="entry name" value="Resolvase, N-terminal catalytic domain"/>
    <property type="match status" value="1"/>
</dbReference>
<dbReference type="SUPFAM" id="SSF53041">
    <property type="entry name" value="Resolvase-like"/>
    <property type="match status" value="1"/>
</dbReference>
<dbReference type="Proteomes" id="UP001464378">
    <property type="component" value="Unassembled WGS sequence"/>
</dbReference>
<feature type="domain" description="Recombinase" evidence="3">
    <location>
        <begin position="170"/>
        <end position="309"/>
    </location>
</feature>
<dbReference type="Pfam" id="PF13408">
    <property type="entry name" value="Zn_ribbon_recom"/>
    <property type="match status" value="1"/>
</dbReference>
<feature type="domain" description="Resolvase/invertase-type recombinase catalytic" evidence="2">
    <location>
        <begin position="12"/>
        <end position="162"/>
    </location>
</feature>
<dbReference type="Gene3D" id="3.90.1750.20">
    <property type="entry name" value="Putative Large Serine Recombinase, Chain B, Domain 2"/>
    <property type="match status" value="1"/>
</dbReference>
<dbReference type="PANTHER" id="PTHR30461">
    <property type="entry name" value="DNA-INVERTASE FROM LAMBDOID PROPHAGE"/>
    <property type="match status" value="1"/>
</dbReference>
<dbReference type="CDD" id="cd03770">
    <property type="entry name" value="SR_TndX_transposase"/>
    <property type="match status" value="1"/>
</dbReference>
<dbReference type="InterPro" id="IPR011109">
    <property type="entry name" value="DNA_bind_recombinase_dom"/>
</dbReference>
<accession>A0ABV1E5H3</accession>
<dbReference type="RefSeq" id="WP_349231039.1">
    <property type="nucleotide sequence ID" value="NZ_JBBMFK010000004.1"/>
</dbReference>
<gene>
    <name evidence="4" type="ORF">WMO64_03560</name>
</gene>
<proteinExistence type="predicted"/>
<dbReference type="InterPro" id="IPR036162">
    <property type="entry name" value="Resolvase-like_N_sf"/>
</dbReference>
<keyword evidence="5" id="KW-1185">Reference proteome</keyword>
<dbReference type="PANTHER" id="PTHR30461:SF23">
    <property type="entry name" value="DNA RECOMBINASE-RELATED"/>
    <property type="match status" value="1"/>
</dbReference>
<organism evidence="4 5">
    <name type="scientific">Pseudoflavonifractor intestinihominis</name>
    <dbReference type="NCBI Taxonomy" id="3133171"/>
    <lineage>
        <taxon>Bacteria</taxon>
        <taxon>Bacillati</taxon>
        <taxon>Bacillota</taxon>
        <taxon>Clostridia</taxon>
        <taxon>Eubacteriales</taxon>
        <taxon>Oscillospiraceae</taxon>
        <taxon>Pseudoflavonifractor</taxon>
    </lineage>
</organism>
<dbReference type="InterPro" id="IPR050639">
    <property type="entry name" value="SSR_resolvase"/>
</dbReference>
<evidence type="ECO:0000259" key="3">
    <source>
        <dbReference type="PROSITE" id="PS51737"/>
    </source>
</evidence>
<dbReference type="EMBL" id="JBBMFK010000004">
    <property type="protein sequence ID" value="MEQ2442542.1"/>
    <property type="molecule type" value="Genomic_DNA"/>
</dbReference>
<dbReference type="InterPro" id="IPR006119">
    <property type="entry name" value="Resolv_N"/>
</dbReference>
<protein>
    <submittedName>
        <fullName evidence="4">Recombinase family protein</fullName>
    </submittedName>
</protein>
<dbReference type="InterPro" id="IPR025827">
    <property type="entry name" value="Zn_ribbon_recom_dom"/>
</dbReference>
<feature type="coiled-coil region" evidence="1">
    <location>
        <begin position="399"/>
        <end position="468"/>
    </location>
</feature>